<dbReference type="PROSITE" id="PS00211">
    <property type="entry name" value="ABC_TRANSPORTER_1"/>
    <property type="match status" value="1"/>
</dbReference>
<dbReference type="InterPro" id="IPR003593">
    <property type="entry name" value="AAA+_ATPase"/>
</dbReference>
<dbReference type="InterPro" id="IPR050093">
    <property type="entry name" value="ABC_SmlMolc_Importer"/>
</dbReference>
<dbReference type="InterPro" id="IPR027417">
    <property type="entry name" value="P-loop_NTPase"/>
</dbReference>
<dbReference type="SMART" id="SM00382">
    <property type="entry name" value="AAA"/>
    <property type="match status" value="1"/>
</dbReference>
<dbReference type="InterPro" id="IPR015853">
    <property type="entry name" value="ABC_transpr_FbpC"/>
</dbReference>
<dbReference type="GO" id="GO:0015697">
    <property type="term" value="P:quaternary ammonium group transport"/>
    <property type="evidence" value="ECO:0007669"/>
    <property type="project" value="UniProtKB-ARBA"/>
</dbReference>
<dbReference type="Gene3D" id="3.40.50.300">
    <property type="entry name" value="P-loop containing nucleotide triphosphate hydrolases"/>
    <property type="match status" value="1"/>
</dbReference>
<dbReference type="PROSITE" id="PS50893">
    <property type="entry name" value="ABC_TRANSPORTER_2"/>
    <property type="match status" value="1"/>
</dbReference>
<keyword evidence="15" id="KW-1185">Reference proteome</keyword>
<evidence type="ECO:0000256" key="5">
    <source>
        <dbReference type="ARBA" id="ARBA00022741"/>
    </source>
</evidence>
<organism evidence="12 14">
    <name type="scientific">Cupriavidus gilardii</name>
    <dbReference type="NCBI Taxonomy" id="82541"/>
    <lineage>
        <taxon>Bacteria</taxon>
        <taxon>Pseudomonadati</taxon>
        <taxon>Pseudomonadota</taxon>
        <taxon>Betaproteobacteria</taxon>
        <taxon>Burkholderiales</taxon>
        <taxon>Burkholderiaceae</taxon>
        <taxon>Cupriavidus</taxon>
    </lineage>
</organism>
<evidence type="ECO:0000259" key="11">
    <source>
        <dbReference type="PROSITE" id="PS50893"/>
    </source>
</evidence>
<dbReference type="EMBL" id="JABEMD010000001">
    <property type="protein sequence ID" value="NNH09537.1"/>
    <property type="molecule type" value="Genomic_DNA"/>
</dbReference>
<keyword evidence="1" id="KW-0813">Transport</keyword>
<feature type="domain" description="ABC transporter" evidence="11">
    <location>
        <begin position="40"/>
        <end position="272"/>
    </location>
</feature>
<evidence type="ECO:0000256" key="2">
    <source>
        <dbReference type="ARBA" id="ARBA00022475"/>
    </source>
</evidence>
<dbReference type="GO" id="GO:0015408">
    <property type="term" value="F:ABC-type ferric iron transporter activity"/>
    <property type="evidence" value="ECO:0007669"/>
    <property type="project" value="InterPro"/>
</dbReference>
<evidence type="ECO:0000313" key="12">
    <source>
        <dbReference type="EMBL" id="NNH09537.1"/>
    </source>
</evidence>
<evidence type="ECO:0000313" key="15">
    <source>
        <dbReference type="Proteomes" id="UP001056648"/>
    </source>
</evidence>
<evidence type="ECO:0000256" key="6">
    <source>
        <dbReference type="ARBA" id="ARBA00022840"/>
    </source>
</evidence>
<name>A0A6N1BET7_9BURK</name>
<protein>
    <submittedName>
        <fullName evidence="12">ABC transporter ATP-binding protein</fullName>
    </submittedName>
</protein>
<dbReference type="Pfam" id="PF08402">
    <property type="entry name" value="TOBE_2"/>
    <property type="match status" value="1"/>
</dbReference>
<dbReference type="InterPro" id="IPR013611">
    <property type="entry name" value="Transp-assoc_OB_typ2"/>
</dbReference>
<evidence type="ECO:0000256" key="10">
    <source>
        <dbReference type="SAM" id="MobiDB-lite"/>
    </source>
</evidence>
<evidence type="ECO:0000256" key="3">
    <source>
        <dbReference type="ARBA" id="ARBA00022496"/>
    </source>
</evidence>
<evidence type="ECO:0000256" key="9">
    <source>
        <dbReference type="ARBA" id="ARBA00023136"/>
    </source>
</evidence>
<dbReference type="GO" id="GO:0005524">
    <property type="term" value="F:ATP binding"/>
    <property type="evidence" value="ECO:0007669"/>
    <property type="project" value="UniProtKB-KW"/>
</dbReference>
<dbReference type="Pfam" id="PF00005">
    <property type="entry name" value="ABC_tran"/>
    <property type="match status" value="1"/>
</dbReference>
<proteinExistence type="predicted"/>
<reference evidence="13" key="2">
    <citation type="submission" date="2022-06" db="EMBL/GenBank/DDBJ databases">
        <title>Complete genome sequence and characterization of Cupriavidus gilardii QJ1 isolated from contaminating cells.</title>
        <authorList>
            <person name="Qi J."/>
        </authorList>
    </citation>
    <scope>NUCLEOTIDE SEQUENCE</scope>
    <source>
        <strain evidence="13">QJ1</strain>
    </source>
</reference>
<evidence type="ECO:0000313" key="13">
    <source>
        <dbReference type="EMBL" id="USE79407.1"/>
    </source>
</evidence>
<dbReference type="GO" id="GO:0016887">
    <property type="term" value="F:ATP hydrolysis activity"/>
    <property type="evidence" value="ECO:0007669"/>
    <property type="project" value="InterPro"/>
</dbReference>
<gene>
    <name evidence="12" type="ORF">HLB16_01405</name>
    <name evidence="13" type="ORF">NDR89_22705</name>
</gene>
<dbReference type="AlphaFoldDB" id="A0A6N1BET7"/>
<dbReference type="InterPro" id="IPR008995">
    <property type="entry name" value="Mo/tungstate-bd_C_term_dom"/>
</dbReference>
<evidence type="ECO:0000256" key="4">
    <source>
        <dbReference type="ARBA" id="ARBA00022519"/>
    </source>
</evidence>
<keyword evidence="4" id="KW-0997">Cell inner membrane</keyword>
<keyword evidence="5" id="KW-0547">Nucleotide-binding</keyword>
<keyword evidence="9" id="KW-0472">Membrane</keyword>
<dbReference type="PANTHER" id="PTHR42781:SF4">
    <property type="entry name" value="SPERMIDINE_PUTRESCINE IMPORT ATP-BINDING PROTEIN POTA"/>
    <property type="match status" value="1"/>
</dbReference>
<keyword evidence="6 12" id="KW-0067">ATP-binding</keyword>
<keyword evidence="3" id="KW-0410">Iron transport</keyword>
<feature type="region of interest" description="Disordered" evidence="10">
    <location>
        <begin position="1"/>
        <end position="28"/>
    </location>
</feature>
<evidence type="ECO:0000256" key="1">
    <source>
        <dbReference type="ARBA" id="ARBA00022448"/>
    </source>
</evidence>
<dbReference type="GO" id="GO:0043190">
    <property type="term" value="C:ATP-binding cassette (ABC) transporter complex"/>
    <property type="evidence" value="ECO:0007669"/>
    <property type="project" value="InterPro"/>
</dbReference>
<evidence type="ECO:0000256" key="7">
    <source>
        <dbReference type="ARBA" id="ARBA00023004"/>
    </source>
</evidence>
<keyword evidence="8" id="KW-0406">Ion transport</keyword>
<evidence type="ECO:0000256" key="8">
    <source>
        <dbReference type="ARBA" id="ARBA00023065"/>
    </source>
</evidence>
<dbReference type="EMBL" id="CP098736">
    <property type="protein sequence ID" value="USE79407.1"/>
    <property type="molecule type" value="Genomic_DNA"/>
</dbReference>
<dbReference type="Proteomes" id="UP001056648">
    <property type="component" value="Chromosome 2"/>
</dbReference>
<keyword evidence="2" id="KW-1003">Cell membrane</keyword>
<keyword evidence="7" id="KW-0408">Iron</keyword>
<dbReference type="CDD" id="cd03259">
    <property type="entry name" value="ABC_Carb_Solutes_like"/>
    <property type="match status" value="1"/>
</dbReference>
<dbReference type="InterPro" id="IPR003439">
    <property type="entry name" value="ABC_transporter-like_ATP-bd"/>
</dbReference>
<accession>A0A6N1BET7</accession>
<dbReference type="SUPFAM" id="SSF52540">
    <property type="entry name" value="P-loop containing nucleoside triphosphate hydrolases"/>
    <property type="match status" value="1"/>
</dbReference>
<dbReference type="InterPro" id="IPR017871">
    <property type="entry name" value="ABC_transporter-like_CS"/>
</dbReference>
<dbReference type="FunFam" id="3.40.50.300:FF:000425">
    <property type="entry name" value="Probable ABC transporter, ATP-binding subunit"/>
    <property type="match status" value="1"/>
</dbReference>
<dbReference type="Proteomes" id="UP000542973">
    <property type="component" value="Unassembled WGS sequence"/>
</dbReference>
<evidence type="ECO:0000313" key="14">
    <source>
        <dbReference type="Proteomes" id="UP000542973"/>
    </source>
</evidence>
<reference evidence="12 14" key="1">
    <citation type="submission" date="2020-05" db="EMBL/GenBank/DDBJ databases">
        <title>MicrobeNet Type strains.</title>
        <authorList>
            <person name="Nicholson A.C."/>
        </authorList>
    </citation>
    <scope>NUCLEOTIDE SEQUENCE [LARGE SCALE GENOMIC DNA]</scope>
    <source>
        <strain evidence="12 14">ATCC 700815</strain>
    </source>
</reference>
<dbReference type="SUPFAM" id="SSF50331">
    <property type="entry name" value="MOP-like"/>
    <property type="match status" value="1"/>
</dbReference>
<dbReference type="PANTHER" id="PTHR42781">
    <property type="entry name" value="SPERMIDINE/PUTRESCINE IMPORT ATP-BINDING PROTEIN POTA"/>
    <property type="match status" value="1"/>
</dbReference>
<sequence length="383" mass="40741">MSAFDLDTAPPAAPAAPTASPRPGAVAAAAPASVPPDLVLEVEHIRHGFDSQIVIDDLSFSLARGSIGCLLGPSGCGKTTVLRAIAGFEPLRAGRIVLDGQLVSAPGLSVPPERRRVGMVFQDYALFPHLSVADNVAFGLHRDSRQARRERVAEVLELVGLAGAGARFPHELSGGQQQRVALARALAPRPELLLLDEPFSNLDVDLRERLSLEVRAILKAQGATAILVTHDQLEAFAMADEIGVMHAGAIEQWGTAHQLYHKPATRFVGDFIGQGVLMPARVTAPGQLDCELGTLHSRDGLALAPGVAEVDVLIRPDDILHDDASALRAQILHKAFRGAEILYTLRLASGGRVLSLAPSHHDHGVGDWIGIRVEVDDVVAFPR</sequence>
<feature type="compositionally biased region" description="Low complexity" evidence="10">
    <location>
        <begin position="15"/>
        <end position="28"/>
    </location>
</feature>